<evidence type="ECO:0000259" key="2">
    <source>
        <dbReference type="Pfam" id="PF13476"/>
    </source>
</evidence>
<dbReference type="Gene3D" id="3.40.50.300">
    <property type="entry name" value="P-loop containing nucleotide triphosphate hydrolases"/>
    <property type="match status" value="2"/>
</dbReference>
<dbReference type="Pfam" id="PF13476">
    <property type="entry name" value="AAA_23"/>
    <property type="match status" value="1"/>
</dbReference>
<reference evidence="3 4" key="2">
    <citation type="journal article" date="2017" name="Genome Biol. Evol.">
        <title>Trajectories and Drivers of Genome Evolution in Surface-Associated Marine Phaeobacter.</title>
        <authorList>
            <person name="Freese H.M."/>
            <person name="Sikorski J."/>
            <person name="Bunk B."/>
            <person name="Scheuner C."/>
            <person name="Meier-Kolthoff J.P."/>
            <person name="Sproer C."/>
            <person name="Gram L."/>
            <person name="Overmann J."/>
        </authorList>
    </citation>
    <scope>NUCLEOTIDE SEQUENCE [LARGE SCALE GENOMIC DNA]</scope>
    <source>
        <strain evidence="3 4">P36</strain>
    </source>
</reference>
<dbReference type="Proteomes" id="UP000218891">
    <property type="component" value="Chromosome"/>
</dbReference>
<evidence type="ECO:0000256" key="1">
    <source>
        <dbReference type="SAM" id="Coils"/>
    </source>
</evidence>
<protein>
    <submittedName>
        <fullName evidence="3">Chromosome segregation protein</fullName>
    </submittedName>
</protein>
<keyword evidence="4" id="KW-1185">Reference proteome</keyword>
<reference evidence="3 4" key="3">
    <citation type="journal article" date="2017" name="Int. J. Syst. Evol. Microbiol.">
        <title>Adaptation of Surface-Associated Bacteria to the Open Ocean: A Genomically Distinct Subpopulation of Phaeobacter gallaeciensis Colonizes Pacific Mesozooplankton.</title>
        <authorList>
            <person name="Freese H.M."/>
            <person name="Methner A."/>
            <person name="Overmann J."/>
        </authorList>
    </citation>
    <scope>NUCLEOTIDE SEQUENCE [LARGE SCALE GENOMIC DNA]</scope>
    <source>
        <strain evidence="3 4">P36</strain>
    </source>
</reference>
<dbReference type="InterPro" id="IPR038729">
    <property type="entry name" value="Rad50/SbcC_AAA"/>
</dbReference>
<name>A0ABM7D8F2_9RHOB</name>
<reference evidence="3 4" key="4">
    <citation type="journal article" date="2018" name="Environ. Microbiol. Rep.">
        <title>Phylogenetic distribution of roseobacticides in the Roseobacter group and their effect on microalgae.</title>
        <authorList>
            <person name="Sonnenschein E.C."/>
            <person name="Phippen C.B."/>
            <person name="Bentzon-Tilia M."/>
            <person name="Rasmussen S.A."/>
            <person name="Nielsen K.F."/>
            <person name="Gram L."/>
        </authorList>
    </citation>
    <scope>NUCLEOTIDE SEQUENCE [LARGE SCALE GENOMIC DNA]</scope>
    <source>
        <strain evidence="3 4">P36</strain>
    </source>
</reference>
<dbReference type="EMBL" id="CP010643">
    <property type="protein sequence ID" value="ATG35469.1"/>
    <property type="molecule type" value="Genomic_DNA"/>
</dbReference>
<feature type="coiled-coil region" evidence="1">
    <location>
        <begin position="139"/>
        <end position="200"/>
    </location>
</feature>
<keyword evidence="1" id="KW-0175">Coiled coil</keyword>
<evidence type="ECO:0000313" key="4">
    <source>
        <dbReference type="Proteomes" id="UP000218891"/>
    </source>
</evidence>
<accession>A0ABM7D8F2</accession>
<reference evidence="3 4" key="1">
    <citation type="journal article" date="2017" name="Front. Microbiol.">
        <title>Phaeobacter piscinae sp. nov., a species of the Roseobacter group and potential aquaculture probiont.</title>
        <authorList>
            <person name="Sonnenschein E.C."/>
            <person name="Phippen C.B.W."/>
            <person name="Nielsen K.F."/>
            <person name="Mateiu R.V."/>
            <person name="Melchiorsen J."/>
            <person name="Gram L."/>
            <person name="Overmann J."/>
            <person name="Freese H.M."/>
        </authorList>
    </citation>
    <scope>NUCLEOTIDE SEQUENCE [LARGE SCALE GENOMIC DNA]</scope>
    <source>
        <strain evidence="3 4">P36</strain>
    </source>
</reference>
<feature type="domain" description="Rad50/SbcC-type AAA" evidence="2">
    <location>
        <begin position="20"/>
        <end position="186"/>
    </location>
</feature>
<gene>
    <name evidence="3" type="ORF">PhaeoP36_01320</name>
</gene>
<evidence type="ECO:0000313" key="3">
    <source>
        <dbReference type="EMBL" id="ATG35469.1"/>
    </source>
</evidence>
<dbReference type="RefSeq" id="WP_158524463.1">
    <property type="nucleotide sequence ID" value="NZ_CP010643.1"/>
</dbReference>
<dbReference type="SUPFAM" id="SSF52540">
    <property type="entry name" value="P-loop containing nucleoside triphosphate hydrolases"/>
    <property type="match status" value="1"/>
</dbReference>
<organism evidence="3 4">
    <name type="scientific">Phaeobacter piscinae</name>
    <dbReference type="NCBI Taxonomy" id="1580596"/>
    <lineage>
        <taxon>Bacteria</taxon>
        <taxon>Pseudomonadati</taxon>
        <taxon>Pseudomonadota</taxon>
        <taxon>Alphaproteobacteria</taxon>
        <taxon>Rhodobacterales</taxon>
        <taxon>Roseobacteraceae</taxon>
        <taxon>Phaeobacter</taxon>
    </lineage>
</organism>
<sequence length="615" mass="68977">MWISSIAVEGGILDGYRQTFSEGLNVIIGARGTGKSSVIELIRFCLDARPYSETAAQAAREHALGILGDGKITLELRDDSGIVTVSRTANDDRPQQDGDYLSPFIFSQAEIETVGLRAQSRLRLIDGFLPADIEQRRRLNHLRSQIMSITSEIRDLHEEIGSLEERTESLPEYEMRLEKLNQEAEEHSQLYAELVSEREELAALTPELTSTRVKIDGYERYISEVTGWSESFNKLVQEIPSVETFPSEAKEEEFKARTKPDLVAAANQMSSALRKVEQTRAFALEKLSLARERRTLLENHARGIRQRIEAKQQGASKIDRLKSDLAQQVSVLRSVIELIEDRSNRVVELTQVRDNLLMELEASVSTRSEDRKQVADFLSASLGPSIRIQIRPFAQTDEYESALLNVLRGSGIRYNELIPRIIATLSPRELATASEANDTEFIANQLSITEDRAWRLCEALAVQEGAELFIVDVDDDVEIELLDNTDYKGIDFLSMGQKCTAILPIILQHSERTIVLDQPEDHLDNAFVVNTLVRSIKHRSSSAQTIVATHNPNIPVLAEAPSVKVMESDGRRCFVESSGDVFSPSIVAAITSIMEGGKDAFEMRARFYTEHRSNE</sequence>
<proteinExistence type="predicted"/>
<dbReference type="InterPro" id="IPR027417">
    <property type="entry name" value="P-loop_NTPase"/>
</dbReference>